<evidence type="ECO:0000256" key="2">
    <source>
        <dbReference type="SAM" id="SignalP"/>
    </source>
</evidence>
<evidence type="ECO:0000313" key="4">
    <source>
        <dbReference type="Proteomes" id="UP000248889"/>
    </source>
</evidence>
<reference evidence="3 4" key="1">
    <citation type="submission" date="2018-06" db="EMBL/GenBank/DDBJ databases">
        <title>Streptacidiphilus pinicola sp. nov., isolated from pine grove soil.</title>
        <authorList>
            <person name="Roh S.G."/>
            <person name="Park S."/>
            <person name="Kim M.-K."/>
            <person name="Yun B.-R."/>
            <person name="Park J."/>
            <person name="Kim M.J."/>
            <person name="Kim Y.S."/>
            <person name="Kim S.B."/>
        </authorList>
    </citation>
    <scope>NUCLEOTIDE SEQUENCE [LARGE SCALE GENOMIC DNA]</scope>
    <source>
        <strain evidence="3 4">MMS16-CNU450</strain>
    </source>
</reference>
<accession>A0A2X0KCH8</accession>
<feature type="signal peptide" evidence="2">
    <location>
        <begin position="1"/>
        <end position="31"/>
    </location>
</feature>
<evidence type="ECO:0000313" key="3">
    <source>
        <dbReference type="EMBL" id="RAG86785.1"/>
    </source>
</evidence>
<dbReference type="RefSeq" id="WP_111499479.1">
    <property type="nucleotide sequence ID" value="NZ_QKYN01000020.1"/>
</dbReference>
<dbReference type="EMBL" id="QKYN01000020">
    <property type="protein sequence ID" value="RAG86785.1"/>
    <property type="molecule type" value="Genomic_DNA"/>
</dbReference>
<proteinExistence type="predicted"/>
<name>A0A2X0KCH8_9ACTN</name>
<keyword evidence="4" id="KW-1185">Reference proteome</keyword>
<gene>
    <name evidence="3" type="ORF">DN069_04400</name>
</gene>
<sequence length="114" mass="11575">MTGLRIVGRLALAAAVLVCTSVLLLAQPASACPVGLGYKPTVNINSLMQNQNQTCSTSTSLAGAGTVAVLALGALVAAGWGAYRRGERPGPHPDLGSYLEASGVVRAEARRDDA</sequence>
<feature type="chain" id="PRO_5016052075" evidence="2">
    <location>
        <begin position="32"/>
        <end position="114"/>
    </location>
</feature>
<dbReference type="Proteomes" id="UP000248889">
    <property type="component" value="Unassembled WGS sequence"/>
</dbReference>
<protein>
    <submittedName>
        <fullName evidence="3">Uncharacterized protein</fullName>
    </submittedName>
</protein>
<dbReference type="AlphaFoldDB" id="A0A2X0KCH8"/>
<keyword evidence="1" id="KW-0812">Transmembrane</keyword>
<comment type="caution">
    <text evidence="3">The sequence shown here is derived from an EMBL/GenBank/DDBJ whole genome shotgun (WGS) entry which is preliminary data.</text>
</comment>
<keyword evidence="1" id="KW-0472">Membrane</keyword>
<evidence type="ECO:0000256" key="1">
    <source>
        <dbReference type="SAM" id="Phobius"/>
    </source>
</evidence>
<organism evidence="3 4">
    <name type="scientific">Streptacidiphilus pinicola</name>
    <dbReference type="NCBI Taxonomy" id="2219663"/>
    <lineage>
        <taxon>Bacteria</taxon>
        <taxon>Bacillati</taxon>
        <taxon>Actinomycetota</taxon>
        <taxon>Actinomycetes</taxon>
        <taxon>Kitasatosporales</taxon>
        <taxon>Streptomycetaceae</taxon>
        <taxon>Streptacidiphilus</taxon>
    </lineage>
</organism>
<keyword evidence="1" id="KW-1133">Transmembrane helix</keyword>
<dbReference type="OrthoDB" id="9986624at2"/>
<feature type="transmembrane region" description="Helical" evidence="1">
    <location>
        <begin position="61"/>
        <end position="83"/>
    </location>
</feature>
<keyword evidence="2" id="KW-0732">Signal</keyword>